<dbReference type="GO" id="GO:0007165">
    <property type="term" value="P:signal transduction"/>
    <property type="evidence" value="ECO:0007669"/>
    <property type="project" value="TreeGrafter"/>
</dbReference>
<proteinExistence type="inferred from homology"/>
<dbReference type="EMBL" id="CATWAF010000005">
    <property type="protein sequence ID" value="CAJ0702548.1"/>
    <property type="molecule type" value="Genomic_DNA"/>
</dbReference>
<dbReference type="SUPFAM" id="SSF56655">
    <property type="entry name" value="Carbohydrate phosphatase"/>
    <property type="match status" value="1"/>
</dbReference>
<keyword evidence="2" id="KW-0479">Metal-binding</keyword>
<name>A0AAD2BCT0_9RALS</name>
<dbReference type="PANTHER" id="PTHR20854">
    <property type="entry name" value="INOSITOL MONOPHOSPHATASE"/>
    <property type="match status" value="1"/>
</dbReference>
<dbReference type="EC" id="3.1.3.25" evidence="3"/>
<evidence type="ECO:0000256" key="1">
    <source>
        <dbReference type="ARBA" id="ARBA00009759"/>
    </source>
</evidence>
<dbReference type="InterPro" id="IPR022337">
    <property type="entry name" value="Inositol_monophosphatase_SuhB"/>
</dbReference>
<dbReference type="AlphaFoldDB" id="A0AAD2BCT0"/>
<feature type="binding site" evidence="2">
    <location>
        <position position="211"/>
    </location>
    <ligand>
        <name>Mg(2+)</name>
        <dbReference type="ChEBI" id="CHEBI:18420"/>
        <label>1</label>
        <note>catalytic</note>
    </ligand>
</feature>
<comment type="similarity">
    <text evidence="1">Belongs to the inositol monophosphatase superfamily.</text>
</comment>
<dbReference type="RefSeq" id="WP_316870950.1">
    <property type="nucleotide sequence ID" value="NZ_CATWAF010000005.1"/>
</dbReference>
<keyword evidence="3" id="KW-0378">Hydrolase</keyword>
<feature type="binding site" evidence="2">
    <location>
        <position position="80"/>
    </location>
    <ligand>
        <name>Mg(2+)</name>
        <dbReference type="ChEBI" id="CHEBI:18420"/>
        <label>1</label>
        <note>catalytic</note>
    </ligand>
</feature>
<dbReference type="Proteomes" id="UP001189915">
    <property type="component" value="Unassembled WGS sequence"/>
</dbReference>
<organism evidence="3 4">
    <name type="scientific">Ralstonia wenshanensis</name>
    <dbReference type="NCBI Taxonomy" id="2842456"/>
    <lineage>
        <taxon>Bacteria</taxon>
        <taxon>Pseudomonadati</taxon>
        <taxon>Pseudomonadota</taxon>
        <taxon>Betaproteobacteria</taxon>
        <taxon>Burkholderiales</taxon>
        <taxon>Burkholderiaceae</taxon>
        <taxon>Ralstonia</taxon>
    </lineage>
</organism>
<dbReference type="GO" id="GO:0008934">
    <property type="term" value="F:inositol monophosphate 1-phosphatase activity"/>
    <property type="evidence" value="ECO:0007669"/>
    <property type="project" value="InterPro"/>
</dbReference>
<accession>A0AAD2BCT0</accession>
<protein>
    <submittedName>
        <fullName evidence="3">Inositol-1-monophosphatase</fullName>
        <ecNumber evidence="3">3.1.3.25</ecNumber>
    </submittedName>
</protein>
<feature type="binding site" evidence="2">
    <location>
        <position position="82"/>
    </location>
    <ligand>
        <name>Mg(2+)</name>
        <dbReference type="ChEBI" id="CHEBI:18420"/>
        <label>1</label>
        <note>catalytic</note>
    </ligand>
</feature>
<keyword evidence="2" id="KW-0460">Magnesium</keyword>
<dbReference type="PANTHER" id="PTHR20854:SF4">
    <property type="entry name" value="INOSITOL-1-MONOPHOSPHATASE-RELATED"/>
    <property type="match status" value="1"/>
</dbReference>
<evidence type="ECO:0000256" key="2">
    <source>
        <dbReference type="PIRSR" id="PIRSR600760-2"/>
    </source>
</evidence>
<dbReference type="PRINTS" id="PR00377">
    <property type="entry name" value="IMPHPHTASES"/>
</dbReference>
<evidence type="ECO:0000313" key="4">
    <source>
        <dbReference type="Proteomes" id="UP001189915"/>
    </source>
</evidence>
<dbReference type="Pfam" id="PF00459">
    <property type="entry name" value="Inositol_P"/>
    <property type="match status" value="1"/>
</dbReference>
<evidence type="ECO:0000313" key="3">
    <source>
        <dbReference type="EMBL" id="CAJ0702548.1"/>
    </source>
</evidence>
<reference evidence="3 4" key="1">
    <citation type="submission" date="2023-07" db="EMBL/GenBank/DDBJ databases">
        <authorList>
            <person name="Peeters C."/>
        </authorList>
    </citation>
    <scope>NUCLEOTIDE SEQUENCE [LARGE SCALE GENOMIC DNA]</scope>
    <source>
        <strain evidence="3 4">LMG 18091</strain>
    </source>
</reference>
<comment type="caution">
    <text evidence="3">The sequence shown here is derived from an EMBL/GenBank/DDBJ whole genome shotgun (WGS) entry which is preliminary data.</text>
</comment>
<feature type="binding site" evidence="2">
    <location>
        <position position="83"/>
    </location>
    <ligand>
        <name>Mg(2+)</name>
        <dbReference type="ChEBI" id="CHEBI:18420"/>
        <label>1</label>
        <note>catalytic</note>
    </ligand>
</feature>
<dbReference type="Gene3D" id="3.40.190.80">
    <property type="match status" value="1"/>
</dbReference>
<gene>
    <name evidence="3" type="primary">suhB_2</name>
    <name evidence="3" type="ORF">LMG18091_03711</name>
</gene>
<dbReference type="PRINTS" id="PR01959">
    <property type="entry name" value="SBIMPHPHTASE"/>
</dbReference>
<dbReference type="Gene3D" id="3.30.540.10">
    <property type="entry name" value="Fructose-1,6-Bisphosphatase, subunit A, domain 1"/>
    <property type="match status" value="1"/>
</dbReference>
<keyword evidence="4" id="KW-1185">Reference proteome</keyword>
<sequence length="266" mass="28453">MTTTILQPCIDAVTRIADDIAANGPACGSTRSLEQQIAHVRQVSIASQRELRDVLAPAYPEVGWTDEEDRPTSAAYWLYDAIDGAYHYLQGLPLWASSLVLVRDGEPVLAIVYDPTRREVFIAEAGAGAWCNGSPIRVSGKATLSHAVVATANPPLIQVGVEEQAQAMRLTSRVAKSVFVVRSMAAVSLQLAYTAAGRLDAYWENGRDTADWLAGALVVREAGGVVTDLRGDALGWNGEGILAGNREIHGGLLAQTREELNGMSGR</sequence>
<dbReference type="GO" id="GO:0046872">
    <property type="term" value="F:metal ion binding"/>
    <property type="evidence" value="ECO:0007669"/>
    <property type="project" value="UniProtKB-KW"/>
</dbReference>
<dbReference type="GO" id="GO:0006020">
    <property type="term" value="P:inositol metabolic process"/>
    <property type="evidence" value="ECO:0007669"/>
    <property type="project" value="TreeGrafter"/>
</dbReference>
<dbReference type="InterPro" id="IPR000760">
    <property type="entry name" value="Inositol_monophosphatase-like"/>
</dbReference>
<comment type="cofactor">
    <cofactor evidence="2">
        <name>Mg(2+)</name>
        <dbReference type="ChEBI" id="CHEBI:18420"/>
    </cofactor>
</comment>